<name>A0ABS9M946_9FIRM</name>
<dbReference type="Gene3D" id="3.60.21.10">
    <property type="match status" value="1"/>
</dbReference>
<organism evidence="2 3">
    <name type="scientific">Intestinimonas massiliensis</name>
    <name type="common">ex Afouda et al. 2020</name>
    <dbReference type="NCBI Taxonomy" id="1673721"/>
    <lineage>
        <taxon>Bacteria</taxon>
        <taxon>Bacillati</taxon>
        <taxon>Bacillota</taxon>
        <taxon>Clostridia</taxon>
        <taxon>Eubacteriales</taxon>
        <taxon>Intestinimonas</taxon>
    </lineage>
</organism>
<proteinExistence type="predicted"/>
<dbReference type="SUPFAM" id="SSF56300">
    <property type="entry name" value="Metallo-dependent phosphatases"/>
    <property type="match status" value="1"/>
</dbReference>
<reference evidence="2 3" key="1">
    <citation type="submission" date="2022-01" db="EMBL/GenBank/DDBJ databases">
        <title>Collection of gut derived symbiotic bacterial strains cultured from healthy donors.</title>
        <authorList>
            <person name="Lin H."/>
            <person name="Kohout C."/>
            <person name="Waligurski E."/>
            <person name="Pamer E.G."/>
        </authorList>
    </citation>
    <scope>NUCLEOTIDE SEQUENCE [LARGE SCALE GENOMIC DNA]</scope>
    <source>
        <strain evidence="2 3">DFI.3.7</strain>
    </source>
</reference>
<dbReference type="Pfam" id="PF00149">
    <property type="entry name" value="Metallophos"/>
    <property type="match status" value="1"/>
</dbReference>
<comment type="caution">
    <text evidence="2">The sequence shown here is derived from an EMBL/GenBank/DDBJ whole genome shotgun (WGS) entry which is preliminary data.</text>
</comment>
<sequence length="187" mass="22025">MIFFTSDLHLGHENCIRLCNRPFSSIEEMDETLIENWNHKVTGKDTVYILGDLIYRSQKPPEEYLRRLRGKKHLILGNHDRGWIRSCQTEQFFESVNNLLYVADGKRQYTLCHYPMMSWPHIMRCYMVFGHIHGNTDADYWPLIQANERMLNAGVDVNHFEPVTFEEMEANNLLYKGQSKSGLEVQP</sequence>
<dbReference type="RefSeq" id="WP_238074082.1">
    <property type="nucleotide sequence ID" value="NZ_JAKNJB010000014.1"/>
</dbReference>
<evidence type="ECO:0000259" key="1">
    <source>
        <dbReference type="Pfam" id="PF00149"/>
    </source>
</evidence>
<feature type="domain" description="Calcineurin-like phosphoesterase" evidence="1">
    <location>
        <begin position="2"/>
        <end position="104"/>
    </location>
</feature>
<dbReference type="InterPro" id="IPR029052">
    <property type="entry name" value="Metallo-depent_PP-like"/>
</dbReference>
<protein>
    <submittedName>
        <fullName evidence="2">Metallophosphoesterase</fullName>
    </submittedName>
</protein>
<accession>A0ABS9M946</accession>
<dbReference type="Proteomes" id="UP001200313">
    <property type="component" value="Unassembled WGS sequence"/>
</dbReference>
<evidence type="ECO:0000313" key="2">
    <source>
        <dbReference type="EMBL" id="MCG4527334.1"/>
    </source>
</evidence>
<evidence type="ECO:0000313" key="3">
    <source>
        <dbReference type="Proteomes" id="UP001200313"/>
    </source>
</evidence>
<gene>
    <name evidence="2" type="ORF">L0P79_09615</name>
</gene>
<keyword evidence="3" id="KW-1185">Reference proteome</keyword>
<dbReference type="EMBL" id="JAKNJB010000014">
    <property type="protein sequence ID" value="MCG4527334.1"/>
    <property type="molecule type" value="Genomic_DNA"/>
</dbReference>
<dbReference type="InterPro" id="IPR004843">
    <property type="entry name" value="Calcineurin-like_PHP"/>
</dbReference>